<gene>
    <name evidence="1" type="ORF">OBRU01_09508</name>
</gene>
<organism evidence="1 2">
    <name type="scientific">Operophtera brumata</name>
    <name type="common">Winter moth</name>
    <name type="synonym">Phalaena brumata</name>
    <dbReference type="NCBI Taxonomy" id="104452"/>
    <lineage>
        <taxon>Eukaryota</taxon>
        <taxon>Metazoa</taxon>
        <taxon>Ecdysozoa</taxon>
        <taxon>Arthropoda</taxon>
        <taxon>Hexapoda</taxon>
        <taxon>Insecta</taxon>
        <taxon>Pterygota</taxon>
        <taxon>Neoptera</taxon>
        <taxon>Endopterygota</taxon>
        <taxon>Lepidoptera</taxon>
        <taxon>Glossata</taxon>
        <taxon>Ditrysia</taxon>
        <taxon>Geometroidea</taxon>
        <taxon>Geometridae</taxon>
        <taxon>Larentiinae</taxon>
        <taxon>Operophtera</taxon>
    </lineage>
</organism>
<comment type="caution">
    <text evidence="1">The sequence shown here is derived from an EMBL/GenBank/DDBJ whole genome shotgun (WGS) entry which is preliminary data.</text>
</comment>
<evidence type="ECO:0000313" key="2">
    <source>
        <dbReference type="Proteomes" id="UP000037510"/>
    </source>
</evidence>
<dbReference type="Pfam" id="PF06585">
    <property type="entry name" value="JHBP"/>
    <property type="match status" value="1"/>
</dbReference>
<dbReference type="AlphaFoldDB" id="A0A0L7LG13"/>
<name>A0A0L7LG13_OPEBR</name>
<reference evidence="1 2" key="1">
    <citation type="journal article" date="2015" name="Genome Biol. Evol.">
        <title>The genome of winter moth (Operophtera brumata) provides a genomic perspective on sexual dimorphism and phenology.</title>
        <authorList>
            <person name="Derks M.F."/>
            <person name="Smit S."/>
            <person name="Salis L."/>
            <person name="Schijlen E."/>
            <person name="Bossers A."/>
            <person name="Mateman C."/>
            <person name="Pijl A.S."/>
            <person name="de Ridder D."/>
            <person name="Groenen M.A."/>
            <person name="Visser M.E."/>
            <person name="Megens H.J."/>
        </authorList>
    </citation>
    <scope>NUCLEOTIDE SEQUENCE [LARGE SCALE GENOMIC DNA]</scope>
    <source>
        <strain evidence="1">WM2013NL</strain>
        <tissue evidence="1">Head and thorax</tissue>
    </source>
</reference>
<sequence>MLIQGDPKLGTDNLDPMHHDVIEGNLSVLKYKLTNSTVKGHKDCKIENIKLDPGNIGLHADMICPSLKMYGTYSINGRLVALPVEGTGEYSIITTVAVHKFANENWKDVSNDTQDPVFEANFKKLIESANKLFKTIPIEDLFKN</sequence>
<protein>
    <submittedName>
        <fullName evidence="1">DUF233 protein</fullName>
    </submittedName>
</protein>
<proteinExistence type="predicted"/>
<accession>A0A0L7LG13</accession>
<keyword evidence="2" id="KW-1185">Reference proteome</keyword>
<dbReference type="EMBL" id="JTDY01001270">
    <property type="protein sequence ID" value="KOB74335.1"/>
    <property type="molecule type" value="Genomic_DNA"/>
</dbReference>
<dbReference type="PANTHER" id="PTHR11008:SF9">
    <property type="entry name" value="PROTEIN TAKEOUT-LIKE PROTEIN"/>
    <property type="match status" value="1"/>
</dbReference>
<dbReference type="InterPro" id="IPR038606">
    <property type="entry name" value="To_sf"/>
</dbReference>
<dbReference type="InterPro" id="IPR010562">
    <property type="entry name" value="Haemolymph_juvenile_hormone-bd"/>
</dbReference>
<evidence type="ECO:0000313" key="1">
    <source>
        <dbReference type="EMBL" id="KOB74335.1"/>
    </source>
</evidence>
<dbReference type="Proteomes" id="UP000037510">
    <property type="component" value="Unassembled WGS sequence"/>
</dbReference>
<dbReference type="PANTHER" id="PTHR11008">
    <property type="entry name" value="PROTEIN TAKEOUT-LIKE PROTEIN"/>
    <property type="match status" value="1"/>
</dbReference>
<dbReference type="Gene3D" id="3.15.10.30">
    <property type="entry name" value="Haemolymph juvenile hormone binding protein"/>
    <property type="match status" value="2"/>
</dbReference>